<evidence type="ECO:0000256" key="5">
    <source>
        <dbReference type="ARBA" id="ARBA00023163"/>
    </source>
</evidence>
<comment type="similarity">
    <text evidence="8">Belongs to the NFYA/HAP2 subunit family.</text>
</comment>
<dbReference type="GO" id="GO:0003677">
    <property type="term" value="F:DNA binding"/>
    <property type="evidence" value="ECO:0007669"/>
    <property type="project" value="UniProtKB-KW"/>
</dbReference>
<dbReference type="PROSITE" id="PS51152">
    <property type="entry name" value="NFYA_HAP2_2"/>
    <property type="match status" value="1"/>
</dbReference>
<feature type="compositionally biased region" description="Basic residues" evidence="9">
    <location>
        <begin position="181"/>
        <end position="191"/>
    </location>
</feature>
<comment type="caution">
    <text evidence="10">The sequence shown here is derived from an EMBL/GenBank/DDBJ whole genome shotgun (WGS) entry which is preliminary data.</text>
</comment>
<keyword evidence="6 8" id="KW-0539">Nucleus</keyword>
<dbReference type="PANTHER" id="PTHR12632">
    <property type="entry name" value="TRANSCRIPTION FACTOR NF-Y ALPHA-RELATED"/>
    <property type="match status" value="1"/>
</dbReference>
<feature type="region of interest" description="Disordered" evidence="9">
    <location>
        <begin position="181"/>
        <end position="224"/>
    </location>
</feature>
<keyword evidence="5 8" id="KW-0804">Transcription</keyword>
<name>A0A8J5SSZ6_ZIZPA</name>
<organism evidence="10 11">
    <name type="scientific">Zizania palustris</name>
    <name type="common">Northern wild rice</name>
    <dbReference type="NCBI Taxonomy" id="103762"/>
    <lineage>
        <taxon>Eukaryota</taxon>
        <taxon>Viridiplantae</taxon>
        <taxon>Streptophyta</taxon>
        <taxon>Embryophyta</taxon>
        <taxon>Tracheophyta</taxon>
        <taxon>Spermatophyta</taxon>
        <taxon>Magnoliopsida</taxon>
        <taxon>Liliopsida</taxon>
        <taxon>Poales</taxon>
        <taxon>Poaceae</taxon>
        <taxon>BOP clade</taxon>
        <taxon>Oryzoideae</taxon>
        <taxon>Oryzeae</taxon>
        <taxon>Zizaniinae</taxon>
        <taxon>Zizania</taxon>
    </lineage>
</organism>
<dbReference type="EMBL" id="JAAALK010000282">
    <property type="protein sequence ID" value="KAG8079775.1"/>
    <property type="molecule type" value="Genomic_DNA"/>
</dbReference>
<evidence type="ECO:0000256" key="8">
    <source>
        <dbReference type="RuleBase" id="RU367155"/>
    </source>
</evidence>
<dbReference type="InterPro" id="IPR018362">
    <property type="entry name" value="CCAAT-binding_factor_CS"/>
</dbReference>
<feature type="compositionally biased region" description="Polar residues" evidence="9">
    <location>
        <begin position="212"/>
        <end position="222"/>
    </location>
</feature>
<protein>
    <recommendedName>
        <fullName evidence="8">Nuclear transcription factor Y subunit</fullName>
    </recommendedName>
</protein>
<keyword evidence="3 8" id="KW-0238">DNA-binding</keyword>
<comment type="subcellular location">
    <subcellularLocation>
        <location evidence="1 8">Nucleus</location>
    </subcellularLocation>
</comment>
<accession>A0A8J5SSZ6</accession>
<dbReference type="AlphaFoldDB" id="A0A8J5SSZ6"/>
<keyword evidence="4" id="KW-0010">Activator</keyword>
<dbReference type="SMART" id="SM00521">
    <property type="entry name" value="CBF"/>
    <property type="match status" value="1"/>
</dbReference>
<feature type="compositionally biased region" description="Polar residues" evidence="9">
    <location>
        <begin position="31"/>
        <end position="62"/>
    </location>
</feature>
<feature type="region of interest" description="Disordered" evidence="9">
    <location>
        <begin position="30"/>
        <end position="84"/>
    </location>
</feature>
<dbReference type="EMBL" id="JAAALK010000282">
    <property type="protein sequence ID" value="KAG8079776.1"/>
    <property type="molecule type" value="Genomic_DNA"/>
</dbReference>
<evidence type="ECO:0000256" key="2">
    <source>
        <dbReference type="ARBA" id="ARBA00023015"/>
    </source>
</evidence>
<evidence type="ECO:0000256" key="7">
    <source>
        <dbReference type="ARBA" id="ARBA00025911"/>
    </source>
</evidence>
<proteinExistence type="inferred from homology"/>
<dbReference type="Proteomes" id="UP000729402">
    <property type="component" value="Unassembled WGS sequence"/>
</dbReference>
<evidence type="ECO:0000256" key="6">
    <source>
        <dbReference type="ARBA" id="ARBA00023242"/>
    </source>
</evidence>
<feature type="compositionally biased region" description="Basic and acidic residues" evidence="9">
    <location>
        <begin position="65"/>
        <end position="76"/>
    </location>
</feature>
<reference evidence="10" key="2">
    <citation type="submission" date="2021-02" db="EMBL/GenBank/DDBJ databases">
        <authorList>
            <person name="Kimball J.A."/>
            <person name="Haas M.W."/>
            <person name="Macchietto M."/>
            <person name="Kono T."/>
            <person name="Duquette J."/>
            <person name="Shao M."/>
        </authorList>
    </citation>
    <scope>NUCLEOTIDE SEQUENCE</scope>
    <source>
        <tissue evidence="10">Fresh leaf tissue</tissue>
    </source>
</reference>
<evidence type="ECO:0000256" key="4">
    <source>
        <dbReference type="ARBA" id="ARBA00023159"/>
    </source>
</evidence>
<comment type="function">
    <text evidence="8">Component of the sequence-specific heterotrimeric transcription factor (NF-Y) which specifically recognizes a 5'-CCAAT-3' box motif found in the promoters of its target genes.</text>
</comment>
<keyword evidence="2 8" id="KW-0805">Transcription regulation</keyword>
<evidence type="ECO:0000256" key="3">
    <source>
        <dbReference type="ARBA" id="ARBA00023125"/>
    </source>
</evidence>
<dbReference type="OrthoDB" id="1097733at2759"/>
<dbReference type="GO" id="GO:0003700">
    <property type="term" value="F:DNA-binding transcription factor activity"/>
    <property type="evidence" value="ECO:0007669"/>
    <property type="project" value="UniProtKB-UniRule"/>
</dbReference>
<keyword evidence="11" id="KW-1185">Reference proteome</keyword>
<dbReference type="PROSITE" id="PS00686">
    <property type="entry name" value="NFYA_HAP2_1"/>
    <property type="match status" value="1"/>
</dbReference>
<dbReference type="InterPro" id="IPR001289">
    <property type="entry name" value="NFYA"/>
</dbReference>
<reference evidence="10" key="1">
    <citation type="journal article" date="2021" name="bioRxiv">
        <title>Whole Genome Assembly and Annotation of Northern Wild Rice, Zizania palustris L., Supports a Whole Genome Duplication in the Zizania Genus.</title>
        <authorList>
            <person name="Haas M."/>
            <person name="Kono T."/>
            <person name="Macchietto M."/>
            <person name="Millas R."/>
            <person name="McGilp L."/>
            <person name="Shao M."/>
            <person name="Duquette J."/>
            <person name="Hirsch C.N."/>
            <person name="Kimball J."/>
        </authorList>
    </citation>
    <scope>NUCLEOTIDE SEQUENCE</scope>
    <source>
        <tissue evidence="10">Fresh leaf tissue</tissue>
    </source>
</reference>
<evidence type="ECO:0000313" key="11">
    <source>
        <dbReference type="Proteomes" id="UP000729402"/>
    </source>
</evidence>
<dbReference type="Pfam" id="PF02045">
    <property type="entry name" value="CBFB_NFYA"/>
    <property type="match status" value="1"/>
</dbReference>
<evidence type="ECO:0000256" key="1">
    <source>
        <dbReference type="ARBA" id="ARBA00004123"/>
    </source>
</evidence>
<comment type="subunit">
    <text evidence="7">Heterotrimeric transcription factor composed of three components, NF-YA, NF-YB and NF-YC. NF-YB and NF-YC must interact and dimerize for NF-YA association and DNA binding.</text>
</comment>
<evidence type="ECO:0000256" key="9">
    <source>
        <dbReference type="SAM" id="MobiDB-lite"/>
    </source>
</evidence>
<sequence length="296" mass="32520">MEDHPIHTMPNYDFFSGDYQMKQLGHKMYYQDSSSIDSGQSRQEESAINDSSPNEQHTSTQSDNDDGHEKQDREKTNSFSSLGNQGTAFLPPKLNYSQSFTCIPYTADAYYGGVLTGYASHAIQNGTANSRVPLPVEPAAEEPIFVNAKQYHAILRRRQIRAKLEAQNKVVKGRKPYLHESRHRHAMKRARGSGGRFLNTKQLEEQKQQQEASSGTSCTKSPGNRACLQSGPNCAPSASAPAEAASVSTSSKMAANQEHIRFPSAGFLPTVSFSSQNGGDGKLVASAMHQRVSMMR</sequence>
<evidence type="ECO:0000313" key="10">
    <source>
        <dbReference type="EMBL" id="KAG8079775.1"/>
    </source>
</evidence>
<gene>
    <name evidence="10" type="ORF">GUJ93_ZPchr0007g5054</name>
</gene>
<dbReference type="GO" id="GO:0016602">
    <property type="term" value="C:CCAAT-binding factor complex"/>
    <property type="evidence" value="ECO:0007669"/>
    <property type="project" value="InterPro"/>
</dbReference>